<dbReference type="EMBL" id="JACHXU010000012">
    <property type="protein sequence ID" value="MBB3207891.1"/>
    <property type="molecule type" value="Genomic_DNA"/>
</dbReference>
<name>A0A7W5H7E8_9BACT</name>
<comment type="caution">
    <text evidence="2">The sequence shown here is derived from an EMBL/GenBank/DDBJ whole genome shotgun (WGS) entry which is preliminary data.</text>
</comment>
<gene>
    <name evidence="2" type="ORF">FHS27_003718</name>
</gene>
<keyword evidence="1" id="KW-0472">Membrane</keyword>
<dbReference type="Proteomes" id="UP000536179">
    <property type="component" value="Unassembled WGS sequence"/>
</dbReference>
<evidence type="ECO:0000256" key="1">
    <source>
        <dbReference type="SAM" id="Phobius"/>
    </source>
</evidence>
<protein>
    <submittedName>
        <fullName evidence="2">Lipopolysaccharide export LptBFGC system permease protein LptF</fullName>
    </submittedName>
</protein>
<feature type="transmembrane region" description="Helical" evidence="1">
    <location>
        <begin position="53"/>
        <end position="75"/>
    </location>
</feature>
<evidence type="ECO:0000313" key="3">
    <source>
        <dbReference type="Proteomes" id="UP000536179"/>
    </source>
</evidence>
<dbReference type="RefSeq" id="WP_184306151.1">
    <property type="nucleotide sequence ID" value="NZ_JACHXU010000012.1"/>
</dbReference>
<organism evidence="2 3">
    <name type="scientific">Aporhodopirellula rubra</name>
    <dbReference type="NCBI Taxonomy" id="980271"/>
    <lineage>
        <taxon>Bacteria</taxon>
        <taxon>Pseudomonadati</taxon>
        <taxon>Planctomycetota</taxon>
        <taxon>Planctomycetia</taxon>
        <taxon>Pirellulales</taxon>
        <taxon>Pirellulaceae</taxon>
        <taxon>Aporhodopirellula</taxon>
    </lineage>
</organism>
<keyword evidence="3" id="KW-1185">Reference proteome</keyword>
<keyword evidence="1" id="KW-0812">Transmembrane</keyword>
<sequence>MYVPPPWALLLMPFSVLGPKASVFMGGLHGAVIFAAFYVVFRYLGRRSSGPSMYVLFGLATYFASTLVCNLYLLIWARIFG</sequence>
<accession>A0A7W5H7E8</accession>
<dbReference type="AlphaFoldDB" id="A0A7W5H7E8"/>
<keyword evidence="1" id="KW-1133">Transmembrane helix</keyword>
<evidence type="ECO:0000313" key="2">
    <source>
        <dbReference type="EMBL" id="MBB3207891.1"/>
    </source>
</evidence>
<feature type="transmembrane region" description="Helical" evidence="1">
    <location>
        <begin position="20"/>
        <end position="41"/>
    </location>
</feature>
<reference evidence="2 3" key="1">
    <citation type="submission" date="2020-08" db="EMBL/GenBank/DDBJ databases">
        <title>Genomic Encyclopedia of Type Strains, Phase III (KMG-III): the genomes of soil and plant-associated and newly described type strains.</title>
        <authorList>
            <person name="Whitman W."/>
        </authorList>
    </citation>
    <scope>NUCLEOTIDE SEQUENCE [LARGE SCALE GENOMIC DNA]</scope>
    <source>
        <strain evidence="2 3">CECT 8075</strain>
    </source>
</reference>
<proteinExistence type="predicted"/>